<dbReference type="PROSITE" id="PS00080">
    <property type="entry name" value="MULTICOPPER_OXIDASE2"/>
    <property type="match status" value="1"/>
</dbReference>
<keyword evidence="5" id="KW-0732">Signal</keyword>
<dbReference type="Pfam" id="PF07731">
    <property type="entry name" value="Cu-oxidase_2"/>
    <property type="match status" value="1"/>
</dbReference>
<gene>
    <name evidence="9" type="ORF">CC78DRAFT_559850</name>
</gene>
<accession>A0A9P4KG14</accession>
<feature type="domain" description="Plastocyanin-like" evidence="8">
    <location>
        <begin position="40"/>
        <end position="155"/>
    </location>
</feature>
<name>A0A9P4KG14_9PLEO</name>
<dbReference type="GO" id="GO:0005507">
    <property type="term" value="F:copper ion binding"/>
    <property type="evidence" value="ECO:0007669"/>
    <property type="project" value="InterPro"/>
</dbReference>
<dbReference type="InterPro" id="IPR045087">
    <property type="entry name" value="Cu-oxidase_fam"/>
</dbReference>
<evidence type="ECO:0000259" key="7">
    <source>
        <dbReference type="Pfam" id="PF07731"/>
    </source>
</evidence>
<proteinExistence type="inferred from homology"/>
<dbReference type="EMBL" id="ML986606">
    <property type="protein sequence ID" value="KAF2265444.1"/>
    <property type="molecule type" value="Genomic_DNA"/>
</dbReference>
<dbReference type="Proteomes" id="UP000800093">
    <property type="component" value="Unassembled WGS sequence"/>
</dbReference>
<evidence type="ECO:0000256" key="2">
    <source>
        <dbReference type="ARBA" id="ARBA00022723"/>
    </source>
</evidence>
<protein>
    <submittedName>
        <fullName evidence="9">Extracellular dihydrogeodin oxidase/laccase-like protein</fullName>
    </submittedName>
</protein>
<dbReference type="InterPro" id="IPR001117">
    <property type="entry name" value="Cu-oxidase_2nd"/>
</dbReference>
<keyword evidence="10" id="KW-1185">Reference proteome</keyword>
<dbReference type="SUPFAM" id="SSF49503">
    <property type="entry name" value="Cupredoxins"/>
    <property type="match status" value="3"/>
</dbReference>
<keyword evidence="2" id="KW-0479">Metal-binding</keyword>
<dbReference type="CDD" id="cd13854">
    <property type="entry name" value="CuRO_1_MaLCC_like"/>
    <property type="match status" value="1"/>
</dbReference>
<dbReference type="CDD" id="cd13901">
    <property type="entry name" value="CuRO_3_MaLCC_like"/>
    <property type="match status" value="1"/>
</dbReference>
<dbReference type="Gene3D" id="2.60.40.420">
    <property type="entry name" value="Cupredoxins - blue copper proteins"/>
    <property type="match status" value="3"/>
</dbReference>
<keyword evidence="3" id="KW-0560">Oxidoreductase</keyword>
<evidence type="ECO:0000256" key="3">
    <source>
        <dbReference type="ARBA" id="ARBA00023002"/>
    </source>
</evidence>
<dbReference type="InterPro" id="IPR033138">
    <property type="entry name" value="Cu_oxidase_CS"/>
</dbReference>
<feature type="chain" id="PRO_5040351510" evidence="5">
    <location>
        <begin position="18"/>
        <end position="576"/>
    </location>
</feature>
<feature type="domain" description="Plastocyanin-like" evidence="6">
    <location>
        <begin position="166"/>
        <end position="318"/>
    </location>
</feature>
<feature type="domain" description="Plastocyanin-like" evidence="7">
    <location>
        <begin position="383"/>
        <end position="520"/>
    </location>
</feature>
<dbReference type="PANTHER" id="PTHR11709:SF145">
    <property type="entry name" value="LCC1"/>
    <property type="match status" value="1"/>
</dbReference>
<keyword evidence="4" id="KW-0186">Copper</keyword>
<reference evidence="10" key="1">
    <citation type="journal article" date="2020" name="Stud. Mycol.">
        <title>101 Dothideomycetes genomes: A test case for predicting lifestyles and emergence of pathogens.</title>
        <authorList>
            <person name="Haridas S."/>
            <person name="Albert R."/>
            <person name="Binder M."/>
            <person name="Bloem J."/>
            <person name="LaButti K."/>
            <person name="Salamov A."/>
            <person name="Andreopoulos B."/>
            <person name="Baker S."/>
            <person name="Barry K."/>
            <person name="Bills G."/>
            <person name="Bluhm B."/>
            <person name="Cannon C."/>
            <person name="Castanera R."/>
            <person name="Culley D."/>
            <person name="Daum C."/>
            <person name="Ezra D."/>
            <person name="Gonzalez J."/>
            <person name="Henrissat B."/>
            <person name="Kuo A."/>
            <person name="Liang C."/>
            <person name="Lipzen A."/>
            <person name="Lutzoni F."/>
            <person name="Magnuson J."/>
            <person name="Mondo S."/>
            <person name="Nolan M."/>
            <person name="Ohm R."/>
            <person name="Pangilinan J."/>
            <person name="Park H.-J."/>
            <person name="Ramirez L."/>
            <person name="Alfaro M."/>
            <person name="Sun H."/>
            <person name="Tritt A."/>
            <person name="Yoshinaga Y."/>
            <person name="Zwiers L.-H."/>
            <person name="Turgeon B."/>
            <person name="Goodwin S."/>
            <person name="Spatafora J."/>
            <person name="Crous P."/>
            <person name="Grigoriev I."/>
        </authorList>
    </citation>
    <scope>NUCLEOTIDE SEQUENCE [LARGE SCALE GENOMIC DNA]</scope>
    <source>
        <strain evidence="10">CBS 304.66</strain>
    </source>
</reference>
<dbReference type="PROSITE" id="PS00079">
    <property type="entry name" value="MULTICOPPER_OXIDASE1"/>
    <property type="match status" value="1"/>
</dbReference>
<dbReference type="InterPro" id="IPR011706">
    <property type="entry name" value="Cu-oxidase_C"/>
</dbReference>
<dbReference type="OrthoDB" id="2121828at2759"/>
<dbReference type="AlphaFoldDB" id="A0A9P4KG14"/>
<sequence>MSWIMNFLLSSAPLISNLPNSLTNGVRPKPQTRRYSWTITREYLAPDGLNRSLILVNRQFPGPTIEANLGDTISVTVHNKLKDPPEGTAIHWHGLPQKDSKWADGVPSVTQCPIAGGSSFTYTFKPEVVGSTWWHAHFTAQYTDGLVGALIIHGPKYADYDVDLGPVLLQDYYHIDYVSYLLAVYNIPPVFIPVDTNLINGRMPFNCSLETEGRDCIDEATVAKFRFQSGKTHLLRLMNVGGATIQHFSIDNHELTVIAVDFVPIEPYTAKVVTLGIGQRTDVLVRATGKPTDAVWMRSDADVFCVNGTVWQPNATAAVYYPKADKNKRPRTKPYEWDSMNCLNDPLESTKPLAIKTPPTPDLTQTVNVKAGLNGTGHLTFTVDDSQFRANFSETLLLAATRGQTEFPNNPEYNIHNLGSAKSVRLIIKNYFPVTHTMHLHGHADFWVLAEGMGEWDGEIVNPTNPPRRDSAQMRMGFPENPSYLVIQFDADNPGVWSLHCHLVIHVSAGLYMNIMEHPDEIPHEDYESIFNQTCEPWKAFVEKYPPFQFDSGLRMVKEKRFDRSLDALERLRVEG</sequence>
<dbReference type="GO" id="GO:0016491">
    <property type="term" value="F:oxidoreductase activity"/>
    <property type="evidence" value="ECO:0007669"/>
    <property type="project" value="UniProtKB-KW"/>
</dbReference>
<dbReference type="InterPro" id="IPR002355">
    <property type="entry name" value="Cu_oxidase_Cu_BS"/>
</dbReference>
<comment type="caution">
    <text evidence="9">The sequence shown here is derived from an EMBL/GenBank/DDBJ whole genome shotgun (WGS) entry which is preliminary data.</text>
</comment>
<evidence type="ECO:0000256" key="1">
    <source>
        <dbReference type="ARBA" id="ARBA00010609"/>
    </source>
</evidence>
<dbReference type="InterPro" id="IPR008972">
    <property type="entry name" value="Cupredoxin"/>
</dbReference>
<organism evidence="9 10">
    <name type="scientific">Lojkania enalia</name>
    <dbReference type="NCBI Taxonomy" id="147567"/>
    <lineage>
        <taxon>Eukaryota</taxon>
        <taxon>Fungi</taxon>
        <taxon>Dikarya</taxon>
        <taxon>Ascomycota</taxon>
        <taxon>Pezizomycotina</taxon>
        <taxon>Dothideomycetes</taxon>
        <taxon>Pleosporomycetidae</taxon>
        <taxon>Pleosporales</taxon>
        <taxon>Pleosporales incertae sedis</taxon>
        <taxon>Lojkania</taxon>
    </lineage>
</organism>
<dbReference type="PANTHER" id="PTHR11709">
    <property type="entry name" value="MULTI-COPPER OXIDASE"/>
    <property type="match status" value="1"/>
</dbReference>
<evidence type="ECO:0000259" key="6">
    <source>
        <dbReference type="Pfam" id="PF00394"/>
    </source>
</evidence>
<dbReference type="InterPro" id="IPR011707">
    <property type="entry name" value="Cu-oxidase-like_N"/>
</dbReference>
<dbReference type="Pfam" id="PF00394">
    <property type="entry name" value="Cu-oxidase"/>
    <property type="match status" value="1"/>
</dbReference>
<comment type="similarity">
    <text evidence="1">Belongs to the multicopper oxidase family.</text>
</comment>
<evidence type="ECO:0000256" key="4">
    <source>
        <dbReference type="ARBA" id="ARBA00023008"/>
    </source>
</evidence>
<evidence type="ECO:0000313" key="10">
    <source>
        <dbReference type="Proteomes" id="UP000800093"/>
    </source>
</evidence>
<evidence type="ECO:0000313" key="9">
    <source>
        <dbReference type="EMBL" id="KAF2265444.1"/>
    </source>
</evidence>
<dbReference type="Pfam" id="PF07732">
    <property type="entry name" value="Cu-oxidase_3"/>
    <property type="match status" value="1"/>
</dbReference>
<evidence type="ECO:0000256" key="5">
    <source>
        <dbReference type="SAM" id="SignalP"/>
    </source>
</evidence>
<evidence type="ECO:0000259" key="8">
    <source>
        <dbReference type="Pfam" id="PF07732"/>
    </source>
</evidence>
<feature type="signal peptide" evidence="5">
    <location>
        <begin position="1"/>
        <end position="17"/>
    </location>
</feature>